<gene>
    <name evidence="4" type="ORF">SAMN05216474_1175</name>
</gene>
<dbReference type="SUPFAM" id="SSF50939">
    <property type="entry name" value="Sialidases"/>
    <property type="match status" value="1"/>
</dbReference>
<feature type="domain" description="Secretion system C-terminal sorting" evidence="3">
    <location>
        <begin position="337"/>
        <end position="402"/>
    </location>
</feature>
<evidence type="ECO:0000313" key="4">
    <source>
        <dbReference type="EMBL" id="SFT53922.1"/>
    </source>
</evidence>
<dbReference type="OrthoDB" id="9764804at2"/>
<dbReference type="Gene3D" id="2.130.10.10">
    <property type="entry name" value="YVTN repeat-like/Quinoprotein amine dehydrogenase"/>
    <property type="match status" value="1"/>
</dbReference>
<sequence length="404" mass="45246">MYTMKKLKYTLGCLVLSVFTFGQWQAPASNQSFYGELSYPAIDTAYITGTIGELYQTLDGGETWTNIQEFGGFSSLYKPQFINGKIGFVNANGGVYRTMDAGATWDTISADWINQTGLPFNDLVIGDDYLYAYYQVNDSMQIIRSADLGDNWTDLVVLPFTSYILALDLWEDTYGVILDPTNPEKYYYSTDGFVSVDTVYTQNFQEVTGGGRLDMVNSALAVNYRQFGGTGPSQRIQASSGFVHDLNLDGFNVLPVIDLDQQFGKLIASSYYGKYFICLNTNATQWTEYNIGVDAPIYSIDFADEEHAIALVGNELRYTKNASLLGVSNPIEMNFKVYPNPFESNLNLETENKDALFRLYDVQGNLVHTMKSGGEHSLDFLQSGVYLLEMTDGIHTNYQKVIKK</sequence>
<name>A0A1I6YTV0_9FLAO</name>
<dbReference type="NCBIfam" id="TIGR04183">
    <property type="entry name" value="Por_Secre_tail"/>
    <property type="match status" value="1"/>
</dbReference>
<feature type="signal peptide" evidence="2">
    <location>
        <begin position="1"/>
        <end position="28"/>
    </location>
</feature>
<feature type="chain" id="PRO_5014692896" evidence="2">
    <location>
        <begin position="29"/>
        <end position="404"/>
    </location>
</feature>
<evidence type="ECO:0000256" key="1">
    <source>
        <dbReference type="ARBA" id="ARBA00022729"/>
    </source>
</evidence>
<reference evidence="4 5" key="1">
    <citation type="submission" date="2016-10" db="EMBL/GenBank/DDBJ databases">
        <authorList>
            <person name="de Groot N.N."/>
        </authorList>
    </citation>
    <scope>NUCLEOTIDE SEQUENCE [LARGE SCALE GENOMIC DNA]</scope>
    <source>
        <strain evidence="4 5">CGMCC 1.7005</strain>
    </source>
</reference>
<accession>A0A1I6YTV0</accession>
<dbReference type="STRING" id="477690.SAMN05216474_1175"/>
<keyword evidence="5" id="KW-1185">Reference proteome</keyword>
<proteinExistence type="predicted"/>
<evidence type="ECO:0000256" key="2">
    <source>
        <dbReference type="SAM" id="SignalP"/>
    </source>
</evidence>
<dbReference type="InterPro" id="IPR026444">
    <property type="entry name" value="Secre_tail"/>
</dbReference>
<dbReference type="Proteomes" id="UP000236454">
    <property type="component" value="Unassembled WGS sequence"/>
</dbReference>
<organism evidence="4 5">
    <name type="scientific">Lishizhenia tianjinensis</name>
    <dbReference type="NCBI Taxonomy" id="477690"/>
    <lineage>
        <taxon>Bacteria</taxon>
        <taxon>Pseudomonadati</taxon>
        <taxon>Bacteroidota</taxon>
        <taxon>Flavobacteriia</taxon>
        <taxon>Flavobacteriales</taxon>
        <taxon>Crocinitomicaceae</taxon>
        <taxon>Lishizhenia</taxon>
    </lineage>
</organism>
<dbReference type="AlphaFoldDB" id="A0A1I6YTV0"/>
<dbReference type="Pfam" id="PF18962">
    <property type="entry name" value="Por_Secre_tail"/>
    <property type="match status" value="1"/>
</dbReference>
<keyword evidence="1 2" id="KW-0732">Signal</keyword>
<dbReference type="EMBL" id="FPAS01000001">
    <property type="protein sequence ID" value="SFT53922.1"/>
    <property type="molecule type" value="Genomic_DNA"/>
</dbReference>
<evidence type="ECO:0000313" key="5">
    <source>
        <dbReference type="Proteomes" id="UP000236454"/>
    </source>
</evidence>
<dbReference type="InterPro" id="IPR036278">
    <property type="entry name" value="Sialidase_sf"/>
</dbReference>
<dbReference type="InterPro" id="IPR015943">
    <property type="entry name" value="WD40/YVTN_repeat-like_dom_sf"/>
</dbReference>
<evidence type="ECO:0000259" key="3">
    <source>
        <dbReference type="Pfam" id="PF18962"/>
    </source>
</evidence>
<protein>
    <submittedName>
        <fullName evidence="4">Por secretion system C-terminal sorting domain-containing protein</fullName>
    </submittedName>
</protein>